<dbReference type="InterPro" id="IPR047057">
    <property type="entry name" value="MerR_fam"/>
</dbReference>
<evidence type="ECO:0000313" key="5">
    <source>
        <dbReference type="EMBL" id="GIP17337.1"/>
    </source>
</evidence>
<gene>
    <name evidence="5" type="ORF">J40TS1_29790</name>
</gene>
<keyword evidence="1" id="KW-0805">Transcription regulation</keyword>
<name>A0A919YQA6_9BACL</name>
<dbReference type="Pfam" id="PF13411">
    <property type="entry name" value="MerR_1"/>
    <property type="match status" value="1"/>
</dbReference>
<dbReference type="InterPro" id="IPR009061">
    <property type="entry name" value="DNA-bd_dom_put_sf"/>
</dbReference>
<evidence type="ECO:0000256" key="3">
    <source>
        <dbReference type="ARBA" id="ARBA00023163"/>
    </source>
</evidence>
<feature type="domain" description="HTH merR-type" evidence="4">
    <location>
        <begin position="1"/>
        <end position="68"/>
    </location>
</feature>
<keyword evidence="2" id="KW-0238">DNA-binding</keyword>
<proteinExistence type="predicted"/>
<reference evidence="5" key="1">
    <citation type="submission" date="2021-03" db="EMBL/GenBank/DDBJ databases">
        <title>Antimicrobial resistance genes in bacteria isolated from Japanese honey, and their potential for conferring macrolide and lincosamide resistance in the American foulbrood pathogen Paenibacillus larvae.</title>
        <authorList>
            <person name="Okamoto M."/>
            <person name="Kumagai M."/>
            <person name="Kanamori H."/>
            <person name="Takamatsu D."/>
        </authorList>
    </citation>
    <scope>NUCLEOTIDE SEQUENCE</scope>
    <source>
        <strain evidence="5">J40TS1</strain>
    </source>
</reference>
<dbReference type="SUPFAM" id="SSF46955">
    <property type="entry name" value="Putative DNA-binding domain"/>
    <property type="match status" value="1"/>
</dbReference>
<keyword evidence="3" id="KW-0804">Transcription</keyword>
<dbReference type="PANTHER" id="PTHR30204">
    <property type="entry name" value="REDOX-CYCLING DRUG-SENSING TRANSCRIPTIONAL ACTIVATOR SOXR"/>
    <property type="match status" value="1"/>
</dbReference>
<dbReference type="GO" id="GO:0003677">
    <property type="term" value="F:DNA binding"/>
    <property type="evidence" value="ECO:0007669"/>
    <property type="project" value="UniProtKB-KW"/>
</dbReference>
<dbReference type="PROSITE" id="PS50937">
    <property type="entry name" value="HTH_MERR_2"/>
    <property type="match status" value="1"/>
</dbReference>
<evidence type="ECO:0000313" key="6">
    <source>
        <dbReference type="Proteomes" id="UP000683139"/>
    </source>
</evidence>
<evidence type="ECO:0000259" key="4">
    <source>
        <dbReference type="PROSITE" id="PS50937"/>
    </source>
</evidence>
<protein>
    <submittedName>
        <fullName evidence="5">MerR family transcriptional regulator</fullName>
    </submittedName>
</protein>
<dbReference type="EMBL" id="BOSE01000005">
    <property type="protein sequence ID" value="GIP17337.1"/>
    <property type="molecule type" value="Genomic_DNA"/>
</dbReference>
<dbReference type="CDD" id="cd00592">
    <property type="entry name" value="HTH_MerR-like"/>
    <property type="match status" value="1"/>
</dbReference>
<dbReference type="GO" id="GO:0003700">
    <property type="term" value="F:DNA-binding transcription factor activity"/>
    <property type="evidence" value="ECO:0007669"/>
    <property type="project" value="InterPro"/>
</dbReference>
<comment type="caution">
    <text evidence="5">The sequence shown here is derived from an EMBL/GenBank/DDBJ whole genome shotgun (WGS) entry which is preliminary data.</text>
</comment>
<sequence length="315" mass="36341">MRIQEVCRALALTKKAVEYYIKQELLTPKTLENGYRQFSEQDVERLRKISILRKLGLGIKEIKQALAEDGAALLRRKILQNEQRLMYEQLRQSLLAELSERGDWQEIEGKLLVLEQQETVSSKLLGAFPGEFGRFIALHFAHFLPDAIENAEQQTAYEEIINFLDDTATLSFPVQGQSTLDDQQPALDNQLSTLYDLQSALDAQQPTLENQQAMLSLSDWRQLSADMIINVQRAEQFLEKNEESIKAYLAFKQSEQYLTSPAFQMQQLLRQFQQASGYYERFIPAMKRLSPAYREYIEQLEQASGALRAKYGDQL</sequence>
<organism evidence="5 6">
    <name type="scientific">Paenibacillus montaniterrae</name>
    <dbReference type="NCBI Taxonomy" id="429341"/>
    <lineage>
        <taxon>Bacteria</taxon>
        <taxon>Bacillati</taxon>
        <taxon>Bacillota</taxon>
        <taxon>Bacilli</taxon>
        <taxon>Bacillales</taxon>
        <taxon>Paenibacillaceae</taxon>
        <taxon>Paenibacillus</taxon>
    </lineage>
</organism>
<dbReference type="PANTHER" id="PTHR30204:SF94">
    <property type="entry name" value="HEAVY METAL-DEPENDENT TRANSCRIPTIONAL REGULATOR HI_0293-RELATED"/>
    <property type="match status" value="1"/>
</dbReference>
<dbReference type="RefSeq" id="WP_213516544.1">
    <property type="nucleotide sequence ID" value="NZ_BOSE01000005.1"/>
</dbReference>
<dbReference type="SMART" id="SM00422">
    <property type="entry name" value="HTH_MERR"/>
    <property type="match status" value="1"/>
</dbReference>
<dbReference type="AlphaFoldDB" id="A0A919YQA6"/>
<accession>A0A919YQA6</accession>
<dbReference type="InterPro" id="IPR000551">
    <property type="entry name" value="MerR-type_HTH_dom"/>
</dbReference>
<evidence type="ECO:0000256" key="1">
    <source>
        <dbReference type="ARBA" id="ARBA00023015"/>
    </source>
</evidence>
<keyword evidence="6" id="KW-1185">Reference proteome</keyword>
<evidence type="ECO:0000256" key="2">
    <source>
        <dbReference type="ARBA" id="ARBA00023125"/>
    </source>
</evidence>
<dbReference type="Proteomes" id="UP000683139">
    <property type="component" value="Unassembled WGS sequence"/>
</dbReference>
<dbReference type="Gene3D" id="1.10.1660.10">
    <property type="match status" value="1"/>
</dbReference>